<keyword evidence="1" id="KW-1133">Transmembrane helix</keyword>
<dbReference type="Proteomes" id="UP000054279">
    <property type="component" value="Unassembled WGS sequence"/>
</dbReference>
<evidence type="ECO:0000313" key="2">
    <source>
        <dbReference type="EMBL" id="KIJ32017.1"/>
    </source>
</evidence>
<protein>
    <submittedName>
        <fullName evidence="2">Uncharacterized protein</fullName>
    </submittedName>
</protein>
<dbReference type="EMBL" id="KN837233">
    <property type="protein sequence ID" value="KIJ32017.1"/>
    <property type="molecule type" value="Genomic_DNA"/>
</dbReference>
<dbReference type="HOGENOM" id="CLU_1272975_0_0_1"/>
<feature type="transmembrane region" description="Helical" evidence="1">
    <location>
        <begin position="100"/>
        <end position="120"/>
    </location>
</feature>
<keyword evidence="1" id="KW-0812">Transmembrane</keyword>
<dbReference type="OrthoDB" id="2686513at2759"/>
<proteinExistence type="predicted"/>
<reference evidence="2 3" key="1">
    <citation type="submission" date="2014-06" db="EMBL/GenBank/DDBJ databases">
        <title>Evolutionary Origins and Diversification of the Mycorrhizal Mutualists.</title>
        <authorList>
            <consortium name="DOE Joint Genome Institute"/>
            <consortium name="Mycorrhizal Genomics Consortium"/>
            <person name="Kohler A."/>
            <person name="Kuo A."/>
            <person name="Nagy L.G."/>
            <person name="Floudas D."/>
            <person name="Copeland A."/>
            <person name="Barry K.W."/>
            <person name="Cichocki N."/>
            <person name="Veneault-Fourrey C."/>
            <person name="LaButti K."/>
            <person name="Lindquist E.A."/>
            <person name="Lipzen A."/>
            <person name="Lundell T."/>
            <person name="Morin E."/>
            <person name="Murat C."/>
            <person name="Riley R."/>
            <person name="Ohm R."/>
            <person name="Sun H."/>
            <person name="Tunlid A."/>
            <person name="Henrissat B."/>
            <person name="Grigoriev I.V."/>
            <person name="Hibbett D.S."/>
            <person name="Martin F."/>
        </authorList>
    </citation>
    <scope>NUCLEOTIDE SEQUENCE [LARGE SCALE GENOMIC DNA]</scope>
    <source>
        <strain evidence="2 3">SS14</strain>
    </source>
</reference>
<organism evidence="2 3">
    <name type="scientific">Sphaerobolus stellatus (strain SS14)</name>
    <dbReference type="NCBI Taxonomy" id="990650"/>
    <lineage>
        <taxon>Eukaryota</taxon>
        <taxon>Fungi</taxon>
        <taxon>Dikarya</taxon>
        <taxon>Basidiomycota</taxon>
        <taxon>Agaricomycotina</taxon>
        <taxon>Agaricomycetes</taxon>
        <taxon>Phallomycetidae</taxon>
        <taxon>Geastrales</taxon>
        <taxon>Sphaerobolaceae</taxon>
        <taxon>Sphaerobolus</taxon>
    </lineage>
</organism>
<feature type="transmembrane region" description="Helical" evidence="1">
    <location>
        <begin position="60"/>
        <end position="80"/>
    </location>
</feature>
<keyword evidence="3" id="KW-1185">Reference proteome</keyword>
<gene>
    <name evidence="2" type="ORF">M422DRAFT_266249</name>
</gene>
<name>A0A0C9US43_SPHS4</name>
<keyword evidence="1" id="KW-0472">Membrane</keyword>
<evidence type="ECO:0000313" key="3">
    <source>
        <dbReference type="Proteomes" id="UP000054279"/>
    </source>
</evidence>
<feature type="transmembrane region" description="Helical" evidence="1">
    <location>
        <begin position="12"/>
        <end position="35"/>
    </location>
</feature>
<sequence>MDFKEDTPFLTLYKGLFVLFLSSIGTDIVIFYLTLRKGLEAQAKGTGSNLLKALVQGGNLYFISLFLANFINVILIALALKTFEHGPGVDRFPWIGDYIGNINVQLTSIITSVIVSHLFLDLREAAYRSRKSYDNPSAITATAGEWLNFNHSGAGQSDPSDANSQSGSYTRENQLINQRALQNFMGYDDFAADLQHFDDGDYNLMSDDNEDFPMEDLEDGV</sequence>
<dbReference type="AlphaFoldDB" id="A0A0C9US43"/>
<evidence type="ECO:0000256" key="1">
    <source>
        <dbReference type="SAM" id="Phobius"/>
    </source>
</evidence>
<accession>A0A0C9US43</accession>